<evidence type="ECO:0000313" key="2">
    <source>
        <dbReference type="EMBL" id="EJW93671.1"/>
    </source>
</evidence>
<gene>
    <name evidence="2" type="ORF">EVA_18222</name>
</gene>
<dbReference type="AlphaFoldDB" id="J9FFJ2"/>
<dbReference type="SMART" id="SM01012">
    <property type="entry name" value="ANTAR"/>
    <property type="match status" value="1"/>
</dbReference>
<organism evidence="2">
    <name type="scientific">gut metagenome</name>
    <dbReference type="NCBI Taxonomy" id="749906"/>
    <lineage>
        <taxon>unclassified sequences</taxon>
        <taxon>metagenomes</taxon>
        <taxon>organismal metagenomes</taxon>
    </lineage>
</organism>
<dbReference type="Pfam" id="PF03861">
    <property type="entry name" value="ANTAR"/>
    <property type="match status" value="1"/>
</dbReference>
<dbReference type="InterPro" id="IPR011006">
    <property type="entry name" value="CheY-like_superfamily"/>
</dbReference>
<dbReference type="SUPFAM" id="SSF52172">
    <property type="entry name" value="CheY-like"/>
    <property type="match status" value="1"/>
</dbReference>
<dbReference type="InterPro" id="IPR036388">
    <property type="entry name" value="WH-like_DNA-bd_sf"/>
</dbReference>
<dbReference type="InterPro" id="IPR005561">
    <property type="entry name" value="ANTAR"/>
</dbReference>
<feature type="non-terminal residue" evidence="2">
    <location>
        <position position="1"/>
    </location>
</feature>
<protein>
    <submittedName>
        <fullName evidence="2">Protein containing ANTAR domain protein</fullName>
    </submittedName>
</protein>
<name>J9FFJ2_9ZZZZ</name>
<accession>J9FFJ2</accession>
<comment type="caution">
    <text evidence="2">The sequence shown here is derived from an EMBL/GenBank/DDBJ whole genome shotgun (WGS) entry which is preliminary data.</text>
</comment>
<proteinExistence type="predicted"/>
<feature type="domain" description="ANTAR" evidence="1">
    <location>
        <begin position="1"/>
        <end position="59"/>
    </location>
</feature>
<dbReference type="GO" id="GO:0003723">
    <property type="term" value="F:RNA binding"/>
    <property type="evidence" value="ECO:0007669"/>
    <property type="project" value="InterPro"/>
</dbReference>
<dbReference type="Gene3D" id="1.10.10.10">
    <property type="entry name" value="Winged helix-like DNA-binding domain superfamily/Winged helix DNA-binding domain"/>
    <property type="match status" value="1"/>
</dbReference>
<sequence>LKKDCDEAKKRLESRAVVEQAKGIIMKQNGISEQEAYDYIRNVSREKNISMKKVAEIILMRRGK</sequence>
<dbReference type="PROSITE" id="PS50921">
    <property type="entry name" value="ANTAR"/>
    <property type="match status" value="1"/>
</dbReference>
<reference evidence="2" key="1">
    <citation type="journal article" date="2012" name="PLoS ONE">
        <title>Gene sets for utilization of primary and secondary nutrition supplies in the distal gut of endangered iberian lynx.</title>
        <authorList>
            <person name="Alcaide M."/>
            <person name="Messina E."/>
            <person name="Richter M."/>
            <person name="Bargiela R."/>
            <person name="Peplies J."/>
            <person name="Huws S.A."/>
            <person name="Newbold C.J."/>
            <person name="Golyshin P.N."/>
            <person name="Simon M.A."/>
            <person name="Lopez G."/>
            <person name="Yakimov M.M."/>
            <person name="Ferrer M."/>
        </authorList>
    </citation>
    <scope>NUCLEOTIDE SEQUENCE</scope>
</reference>
<dbReference type="EMBL" id="AMCI01006832">
    <property type="protein sequence ID" value="EJW93671.1"/>
    <property type="molecule type" value="Genomic_DNA"/>
</dbReference>
<evidence type="ECO:0000259" key="1">
    <source>
        <dbReference type="PROSITE" id="PS50921"/>
    </source>
</evidence>